<organism evidence="7 8">
    <name type="scientific">Streptosporangium oxazolinicum</name>
    <dbReference type="NCBI Taxonomy" id="909287"/>
    <lineage>
        <taxon>Bacteria</taxon>
        <taxon>Bacillati</taxon>
        <taxon>Actinomycetota</taxon>
        <taxon>Actinomycetes</taxon>
        <taxon>Streptosporangiales</taxon>
        <taxon>Streptosporangiaceae</taxon>
        <taxon>Streptosporangium</taxon>
    </lineage>
</organism>
<dbReference type="InterPro" id="IPR036271">
    <property type="entry name" value="Tet_transcr_reg_TetR-rel_C_sf"/>
</dbReference>
<dbReference type="PRINTS" id="PR00455">
    <property type="entry name" value="HTHTETR"/>
</dbReference>
<keyword evidence="1" id="KW-0805">Transcription regulation</keyword>
<proteinExistence type="predicted"/>
<dbReference type="SUPFAM" id="SSF46689">
    <property type="entry name" value="Homeodomain-like"/>
    <property type="match status" value="1"/>
</dbReference>
<gene>
    <name evidence="7" type="ORF">GCM10022252_77390</name>
</gene>
<dbReference type="InterPro" id="IPR001647">
    <property type="entry name" value="HTH_TetR"/>
</dbReference>
<dbReference type="SUPFAM" id="SSF48498">
    <property type="entry name" value="Tetracyclin repressor-like, C-terminal domain"/>
    <property type="match status" value="1"/>
</dbReference>
<evidence type="ECO:0000256" key="3">
    <source>
        <dbReference type="ARBA" id="ARBA00023163"/>
    </source>
</evidence>
<reference evidence="8" key="1">
    <citation type="journal article" date="2019" name="Int. J. Syst. Evol. Microbiol.">
        <title>The Global Catalogue of Microorganisms (GCM) 10K type strain sequencing project: providing services to taxonomists for standard genome sequencing and annotation.</title>
        <authorList>
            <consortium name="The Broad Institute Genomics Platform"/>
            <consortium name="The Broad Institute Genome Sequencing Center for Infectious Disease"/>
            <person name="Wu L."/>
            <person name="Ma J."/>
        </authorList>
    </citation>
    <scope>NUCLEOTIDE SEQUENCE [LARGE SCALE GENOMIC DNA]</scope>
    <source>
        <strain evidence="8">JCM 17388</strain>
    </source>
</reference>
<comment type="caution">
    <text evidence="7">The sequence shown here is derived from an EMBL/GenBank/DDBJ whole genome shotgun (WGS) entry which is preliminary data.</text>
</comment>
<dbReference type="InterPro" id="IPR023772">
    <property type="entry name" value="DNA-bd_HTH_TetR-type_CS"/>
</dbReference>
<feature type="compositionally biased region" description="Low complexity" evidence="5">
    <location>
        <begin position="1"/>
        <end position="11"/>
    </location>
</feature>
<dbReference type="PANTHER" id="PTHR30055:SF234">
    <property type="entry name" value="HTH-TYPE TRANSCRIPTIONAL REGULATOR BETI"/>
    <property type="match status" value="1"/>
</dbReference>
<evidence type="ECO:0000256" key="4">
    <source>
        <dbReference type="PROSITE-ProRule" id="PRU00335"/>
    </source>
</evidence>
<evidence type="ECO:0000259" key="6">
    <source>
        <dbReference type="PROSITE" id="PS50977"/>
    </source>
</evidence>
<dbReference type="InterPro" id="IPR049445">
    <property type="entry name" value="TetR_SbtR-like_C"/>
</dbReference>
<dbReference type="Proteomes" id="UP001501251">
    <property type="component" value="Unassembled WGS sequence"/>
</dbReference>
<dbReference type="Pfam" id="PF21597">
    <property type="entry name" value="TetR_C_43"/>
    <property type="match status" value="1"/>
</dbReference>
<name>A0ABP8BLY5_9ACTN</name>
<evidence type="ECO:0000313" key="8">
    <source>
        <dbReference type="Proteomes" id="UP001501251"/>
    </source>
</evidence>
<evidence type="ECO:0000256" key="1">
    <source>
        <dbReference type="ARBA" id="ARBA00023015"/>
    </source>
</evidence>
<evidence type="ECO:0000313" key="7">
    <source>
        <dbReference type="EMBL" id="GAA4210082.1"/>
    </source>
</evidence>
<feature type="region of interest" description="Disordered" evidence="5">
    <location>
        <begin position="1"/>
        <end position="35"/>
    </location>
</feature>
<dbReference type="EMBL" id="BAABAQ010000022">
    <property type="protein sequence ID" value="GAA4210082.1"/>
    <property type="molecule type" value="Genomic_DNA"/>
</dbReference>
<dbReference type="InterPro" id="IPR009057">
    <property type="entry name" value="Homeodomain-like_sf"/>
</dbReference>
<keyword evidence="8" id="KW-1185">Reference proteome</keyword>
<protein>
    <submittedName>
        <fullName evidence="7">TetR/AcrR family transcriptional regulator</fullName>
    </submittedName>
</protein>
<accession>A0ABP8BLY5</accession>
<dbReference type="PANTHER" id="PTHR30055">
    <property type="entry name" value="HTH-TYPE TRANSCRIPTIONAL REGULATOR RUTR"/>
    <property type="match status" value="1"/>
</dbReference>
<dbReference type="PROSITE" id="PS01081">
    <property type="entry name" value="HTH_TETR_1"/>
    <property type="match status" value="1"/>
</dbReference>
<feature type="DNA-binding region" description="H-T-H motif" evidence="4">
    <location>
        <begin position="56"/>
        <end position="75"/>
    </location>
</feature>
<feature type="domain" description="HTH tetR-type" evidence="6">
    <location>
        <begin position="34"/>
        <end position="93"/>
    </location>
</feature>
<evidence type="ECO:0000256" key="2">
    <source>
        <dbReference type="ARBA" id="ARBA00023125"/>
    </source>
</evidence>
<keyword evidence="3" id="KW-0804">Transcription</keyword>
<keyword evidence="2 4" id="KW-0238">DNA-binding</keyword>
<dbReference type="Gene3D" id="1.10.357.10">
    <property type="entry name" value="Tetracycline Repressor, domain 2"/>
    <property type="match status" value="1"/>
</dbReference>
<sequence>MTTTNPSSGDTGDTGETGKKGDPGGARPLRADAQRNRERILAAAEAVFAEKGPSASTEEVAARAGVAIGTVFKHFPTKQALLQAIMKGLLGRLDGEMAELAADEAPGEALFTFVTRMVEQAARKRTVVGLLAETGVDLQVASSVRMLRDGIGTLLARSQEAGTVRDDVRLDEVIALLTGICQGALHAGWDDDLRQRTLAIVFAGLRAPEARR</sequence>
<evidence type="ECO:0000256" key="5">
    <source>
        <dbReference type="SAM" id="MobiDB-lite"/>
    </source>
</evidence>
<dbReference type="InterPro" id="IPR050109">
    <property type="entry name" value="HTH-type_TetR-like_transc_reg"/>
</dbReference>
<dbReference type="PROSITE" id="PS50977">
    <property type="entry name" value="HTH_TETR_2"/>
    <property type="match status" value="1"/>
</dbReference>
<dbReference type="Pfam" id="PF00440">
    <property type="entry name" value="TetR_N"/>
    <property type="match status" value="1"/>
</dbReference>